<evidence type="ECO:0000313" key="3">
    <source>
        <dbReference type="Proteomes" id="UP000192578"/>
    </source>
</evidence>
<dbReference type="Pfam" id="PF10384">
    <property type="entry name" value="Scm3"/>
    <property type="match status" value="1"/>
</dbReference>
<keyword evidence="3" id="KW-1185">Reference proteome</keyword>
<accession>A0A1W0WYN8</accession>
<feature type="compositionally biased region" description="Acidic residues" evidence="1">
    <location>
        <begin position="120"/>
        <end position="169"/>
    </location>
</feature>
<comment type="caution">
    <text evidence="2">The sequence shown here is derived from an EMBL/GenBank/DDBJ whole genome shotgun (WGS) entry which is preliminary data.</text>
</comment>
<dbReference type="OrthoDB" id="2420608at2759"/>
<dbReference type="GO" id="GO:0005634">
    <property type="term" value="C:nucleus"/>
    <property type="evidence" value="ECO:0007669"/>
    <property type="project" value="InterPro"/>
</dbReference>
<gene>
    <name evidence="2" type="ORF">BV898_05607</name>
</gene>
<feature type="region of interest" description="Disordered" evidence="1">
    <location>
        <begin position="1"/>
        <end position="47"/>
    </location>
</feature>
<protein>
    <submittedName>
        <fullName evidence="2">Uncharacterized protein</fullName>
    </submittedName>
</protein>
<feature type="region of interest" description="Disordered" evidence="1">
    <location>
        <begin position="107"/>
        <end position="177"/>
    </location>
</feature>
<proteinExistence type="predicted"/>
<dbReference type="GO" id="GO:0042393">
    <property type="term" value="F:histone binding"/>
    <property type="evidence" value="ECO:0007669"/>
    <property type="project" value="InterPro"/>
</dbReference>
<evidence type="ECO:0000313" key="2">
    <source>
        <dbReference type="EMBL" id="OQV20317.1"/>
    </source>
</evidence>
<sequence>MASRRNPVRHRSSPEIPYRRPVRRAHSNALATDEEYADFQRDERRNNGTELAKRRVLQNLALICEKYGREFKDSDTDIVDLSRMEILRDNGQIRGLKDRASHIGDSLAVKDPIDPSYSEAPDDYNAIDEPEDADSLADDDEMEGDLAEESDEDEDCEESGDDGDDEGEFSDFLPEKAPQLPLASLKAQAVASGLGKAIYSRGPLTTPKQALDKGTPVEVSLGSPGRIGKLLDPLLKQSRLHCSSPNLSRDCEEFPVYKSGDGSSPKANRSMHSSPNRLDGRLVANDAARCYRSPNVRIVSKGQANFEDMDSDDGLGYPNIPNRPGCASPKMYKGQVSRGLFSGYNFQPQYPKCTSPTSYKDPVDRLSAMFGRPMLNSPSKSAVLKGSATPSHSPLSCRKSFCLNCRD</sequence>
<evidence type="ECO:0000256" key="1">
    <source>
        <dbReference type="SAM" id="MobiDB-lite"/>
    </source>
</evidence>
<organism evidence="2 3">
    <name type="scientific">Hypsibius exemplaris</name>
    <name type="common">Freshwater tardigrade</name>
    <dbReference type="NCBI Taxonomy" id="2072580"/>
    <lineage>
        <taxon>Eukaryota</taxon>
        <taxon>Metazoa</taxon>
        <taxon>Ecdysozoa</taxon>
        <taxon>Tardigrada</taxon>
        <taxon>Eutardigrada</taxon>
        <taxon>Parachela</taxon>
        <taxon>Hypsibioidea</taxon>
        <taxon>Hypsibiidae</taxon>
        <taxon>Hypsibius</taxon>
    </lineage>
</organism>
<feature type="compositionally biased region" description="Basic and acidic residues" evidence="1">
    <location>
        <begin position="38"/>
        <end position="47"/>
    </location>
</feature>
<feature type="region of interest" description="Disordered" evidence="1">
    <location>
        <begin position="258"/>
        <end position="278"/>
    </location>
</feature>
<feature type="compositionally biased region" description="Basic residues" evidence="1">
    <location>
        <begin position="1"/>
        <end position="11"/>
    </location>
</feature>
<feature type="compositionally biased region" description="Polar residues" evidence="1">
    <location>
        <begin position="261"/>
        <end position="276"/>
    </location>
</feature>
<reference evidence="3" key="1">
    <citation type="submission" date="2017-01" db="EMBL/GenBank/DDBJ databases">
        <title>Comparative genomics of anhydrobiosis in the tardigrade Hypsibius dujardini.</title>
        <authorList>
            <person name="Yoshida Y."/>
            <person name="Koutsovoulos G."/>
            <person name="Laetsch D."/>
            <person name="Stevens L."/>
            <person name="Kumar S."/>
            <person name="Horikawa D."/>
            <person name="Ishino K."/>
            <person name="Komine S."/>
            <person name="Tomita M."/>
            <person name="Blaxter M."/>
            <person name="Arakawa K."/>
        </authorList>
    </citation>
    <scope>NUCLEOTIDE SEQUENCE [LARGE SCALE GENOMIC DNA]</scope>
    <source>
        <strain evidence="3">Z151</strain>
    </source>
</reference>
<dbReference type="AlphaFoldDB" id="A0A1W0WYN8"/>
<dbReference type="EMBL" id="MTYJ01000031">
    <property type="protein sequence ID" value="OQV20317.1"/>
    <property type="molecule type" value="Genomic_DNA"/>
</dbReference>
<dbReference type="Proteomes" id="UP000192578">
    <property type="component" value="Unassembled WGS sequence"/>
</dbReference>
<dbReference type="InterPro" id="IPR018465">
    <property type="entry name" value="Scm3/HJURP"/>
</dbReference>
<name>A0A1W0WYN8_HYPEX</name>